<evidence type="ECO:0000256" key="1">
    <source>
        <dbReference type="SAM" id="MobiDB-lite"/>
    </source>
</evidence>
<protein>
    <submittedName>
        <fullName evidence="2">Protein kinase-like domain protein</fullName>
    </submittedName>
</protein>
<dbReference type="AlphaFoldDB" id="A0A0B2WSU5"/>
<gene>
    <name evidence="2" type="ORF">MAM_05217</name>
</gene>
<dbReference type="HOGENOM" id="CLU_006822_0_0_1"/>
<sequence length="1168" mass="128579">MLSDFVFEPVQNEEDPEMRRLHRKLRIQNDRYVSWGLVWSGPDQSAEVDESLSEAGLSKVLGSVMFTIKDIMAEVRTLWRSWRDRVALSRPSPDKKAALVQRDKARVEDLILDLTASIDTLYNLSHTMSSGYSARRMSKTTYKSLGTDESRPFESSRMQTPQHIDPTTLISHPKPRDASAAAPREVVSMNKVVYSELTQDATTESHWVPLLLEYATFDSIYSATGIMPSMSRFEKLSSGLQQAPQRPPGTWTGLPRLLGYFEDLENSRIGLVYRFPPSFHVFTDPLEDIALYVERLKTPLLMTRPLYNPPTLDDLLSSHVEPPLELKFRLAYNLANTIFDMHARGVTHGNLAAKNISFGSVSAEEANKMSRLVDIRRPLVSSFDIFPEDKVTSELSPWRHPLDPHSSKSSPLRGTTDERVPELHSLAMALLSIGLWTRLEDCKTALCPCISDSEEALDRVAKRCGTIYMKAVQACWHAVDDEPSGKLGGEVLLSTVQTQTTRFLEACCMLDDVSGLEQSVYQEVRHTIAAQQRPEFPKDVESPSGYPTDKIPPLPQSDSGFTCSERMQPLGADADVRAASPTASALRSTNNILAEVSGKQKMRLYPHVPLPPDVVDKWNTILMPQINQALRHFCRKHPESVEISLESVGTSPQTTQPTVLVVCTSVGKVGAILKKRIGEFFDDSTEFALKVCRGHVLRSRRLSKSVSRSLAGAKTADGDDEEVEAVNSEYQEHPGNGASIGAWIGDRHLPPVSFGGLVLVDDKPYGMTVHHMLDRPDRDETQTETLRSSAAPGHDWYAEFMGGSGDDGGFGYELSDAGSEPYSETDITSDYGDDDEEEEDFEPGDIPGIEPGSGSGYVVTQPALDDVEEGFYPCPETEDEDHLDTFSLGEVYASSGIRRTQAQGLIHEVDWALFEFSDDRFPGENAMPRCADGKARCDPSGNGAKLRPTTVAPASSLPGMEVQCVARTSGLGSGQILPALTSVKMYGRRSVSHTYQVASTATDGKEKNSKRPSPPMGIPGDSGAWVVDRRHGQVCGHVLAWSQRKRVAYICPMDVLLLDVAQTLEACEVRLPGGEPVVTRRDASQGEDEDEPGDLVEYEGDEAPELAPTPPSARQRNAESSPTSVGTPSNQEPSCSARRLEPSTELRGLASRLEQLRPARTRRIGMSG</sequence>
<dbReference type="EMBL" id="AZHE01000012">
    <property type="protein sequence ID" value="KHN97108.1"/>
    <property type="molecule type" value="Genomic_DNA"/>
</dbReference>
<dbReference type="STRING" id="1081103.A0A0B2WSU5"/>
<proteinExistence type="predicted"/>
<reference evidence="2 3" key="1">
    <citation type="journal article" date="2014" name="Proc. Natl. Acad. Sci. U.S.A.">
        <title>Trajectory and genomic determinants of fungal-pathogen speciation and host adaptation.</title>
        <authorList>
            <person name="Hu X."/>
            <person name="Xiao G."/>
            <person name="Zheng P."/>
            <person name="Shang Y."/>
            <person name="Su Y."/>
            <person name="Zhang X."/>
            <person name="Liu X."/>
            <person name="Zhan S."/>
            <person name="St Leger R.J."/>
            <person name="Wang C."/>
        </authorList>
    </citation>
    <scope>NUCLEOTIDE SEQUENCE [LARGE SCALE GENOMIC DNA]</scope>
    <source>
        <strain evidence="2 3">ARSEF 1941</strain>
    </source>
</reference>
<dbReference type="InterPro" id="IPR011009">
    <property type="entry name" value="Kinase-like_dom_sf"/>
</dbReference>
<dbReference type="GO" id="GO:0016301">
    <property type="term" value="F:kinase activity"/>
    <property type="evidence" value="ECO:0007669"/>
    <property type="project" value="UniProtKB-KW"/>
</dbReference>
<feature type="compositionally biased region" description="Acidic residues" evidence="1">
    <location>
        <begin position="831"/>
        <end position="843"/>
    </location>
</feature>
<keyword evidence="3" id="KW-1185">Reference proteome</keyword>
<keyword evidence="2" id="KW-0808">Transferase</keyword>
<name>A0A0B2WSU5_METAS</name>
<feature type="compositionally biased region" description="Polar residues" evidence="1">
    <location>
        <begin position="1112"/>
        <end position="1134"/>
    </location>
</feature>
<accession>A0A0B2WSU5</accession>
<comment type="caution">
    <text evidence="2">The sequence shown here is derived from an EMBL/GenBank/DDBJ whole genome shotgun (WGS) entry which is preliminary data.</text>
</comment>
<dbReference type="SUPFAM" id="SSF56112">
    <property type="entry name" value="Protein kinase-like (PK-like)"/>
    <property type="match status" value="1"/>
</dbReference>
<feature type="region of interest" description="Disordered" evidence="1">
    <location>
        <begin position="1076"/>
        <end position="1168"/>
    </location>
</feature>
<feature type="region of interest" description="Disordered" evidence="1">
    <location>
        <begin position="395"/>
        <end position="416"/>
    </location>
</feature>
<feature type="region of interest" description="Disordered" evidence="1">
    <location>
        <begin position="816"/>
        <end position="855"/>
    </location>
</feature>
<dbReference type="RefSeq" id="XP_040678174.1">
    <property type="nucleotide sequence ID" value="XM_040824015.1"/>
</dbReference>
<feature type="region of interest" description="Disordered" evidence="1">
    <location>
        <begin position="144"/>
        <end position="182"/>
    </location>
</feature>
<dbReference type="OrthoDB" id="5418235at2759"/>
<feature type="compositionally biased region" description="Basic residues" evidence="1">
    <location>
        <begin position="1159"/>
        <end position="1168"/>
    </location>
</feature>
<feature type="region of interest" description="Disordered" evidence="1">
    <location>
        <begin position="996"/>
        <end position="1023"/>
    </location>
</feature>
<dbReference type="PANTHER" id="PTHR37542:SF2">
    <property type="entry name" value="PROTEIN KINASE DOMAIN-CONTAINING PROTEIN"/>
    <property type="match status" value="1"/>
</dbReference>
<organism evidence="2 3">
    <name type="scientific">Metarhizium album (strain ARSEF 1941)</name>
    <dbReference type="NCBI Taxonomy" id="1081103"/>
    <lineage>
        <taxon>Eukaryota</taxon>
        <taxon>Fungi</taxon>
        <taxon>Dikarya</taxon>
        <taxon>Ascomycota</taxon>
        <taxon>Pezizomycotina</taxon>
        <taxon>Sordariomycetes</taxon>
        <taxon>Hypocreomycetidae</taxon>
        <taxon>Hypocreales</taxon>
        <taxon>Clavicipitaceae</taxon>
        <taxon>Metarhizium</taxon>
    </lineage>
</organism>
<feature type="compositionally biased region" description="Acidic residues" evidence="1">
    <location>
        <begin position="1085"/>
        <end position="1104"/>
    </location>
</feature>
<evidence type="ECO:0000313" key="2">
    <source>
        <dbReference type="EMBL" id="KHN97108.1"/>
    </source>
</evidence>
<dbReference type="Proteomes" id="UP000030816">
    <property type="component" value="Unassembled WGS sequence"/>
</dbReference>
<dbReference type="Pfam" id="PF06293">
    <property type="entry name" value="Kdo"/>
    <property type="match status" value="1"/>
</dbReference>
<evidence type="ECO:0000313" key="3">
    <source>
        <dbReference type="Proteomes" id="UP000030816"/>
    </source>
</evidence>
<feature type="region of interest" description="Disordered" evidence="1">
    <location>
        <begin position="533"/>
        <end position="556"/>
    </location>
</feature>
<dbReference type="GeneID" id="63739672"/>
<dbReference type="PANTHER" id="PTHR37542">
    <property type="entry name" value="HELO DOMAIN-CONTAINING PROTEIN-RELATED"/>
    <property type="match status" value="1"/>
</dbReference>
<keyword evidence="2" id="KW-0418">Kinase</keyword>